<dbReference type="Proteomes" id="UP000638353">
    <property type="component" value="Unassembled WGS sequence"/>
</dbReference>
<dbReference type="EMBL" id="BMVC01000012">
    <property type="protein sequence ID" value="GHD05147.1"/>
    <property type="molecule type" value="Genomic_DNA"/>
</dbReference>
<dbReference type="AlphaFoldDB" id="A0A919CC84"/>
<gene>
    <name evidence="1" type="ORF">GCM10010334_55240</name>
</gene>
<evidence type="ECO:0000313" key="1">
    <source>
        <dbReference type="EMBL" id="GHD05147.1"/>
    </source>
</evidence>
<sequence>MRDGDRTPAPAASIAPGGDLARGADALRSFRARVHAMLVAFEDGPAGPGKLAAHRLTRADLGAPNTPFPEADDLYAQYRRVHLGLVKLSRSLTEQIECLSIAVHGAEVGFDNLEEDQRRRFWSIRARTESLTEREGRADA</sequence>
<proteinExistence type="predicted"/>
<organism evidence="1 2">
    <name type="scientific">Streptomyces finlayi</name>
    <dbReference type="NCBI Taxonomy" id="67296"/>
    <lineage>
        <taxon>Bacteria</taxon>
        <taxon>Bacillati</taxon>
        <taxon>Actinomycetota</taxon>
        <taxon>Actinomycetes</taxon>
        <taxon>Kitasatosporales</taxon>
        <taxon>Streptomycetaceae</taxon>
        <taxon>Streptomyces</taxon>
    </lineage>
</organism>
<accession>A0A919CC84</accession>
<dbReference type="RefSeq" id="WP_189825926.1">
    <property type="nucleotide sequence ID" value="NZ_BMVC01000012.1"/>
</dbReference>
<reference evidence="1" key="1">
    <citation type="journal article" date="2014" name="Int. J. Syst. Evol. Microbiol.">
        <title>Complete genome sequence of Corynebacterium casei LMG S-19264T (=DSM 44701T), isolated from a smear-ripened cheese.</title>
        <authorList>
            <consortium name="US DOE Joint Genome Institute (JGI-PGF)"/>
            <person name="Walter F."/>
            <person name="Albersmeier A."/>
            <person name="Kalinowski J."/>
            <person name="Ruckert C."/>
        </authorList>
    </citation>
    <scope>NUCLEOTIDE SEQUENCE</scope>
    <source>
        <strain evidence="1">JCM 4637</strain>
    </source>
</reference>
<reference evidence="1" key="2">
    <citation type="submission" date="2020-09" db="EMBL/GenBank/DDBJ databases">
        <authorList>
            <person name="Sun Q."/>
            <person name="Ohkuma M."/>
        </authorList>
    </citation>
    <scope>NUCLEOTIDE SEQUENCE</scope>
    <source>
        <strain evidence="1">JCM 4637</strain>
    </source>
</reference>
<protein>
    <submittedName>
        <fullName evidence="1">Uncharacterized protein</fullName>
    </submittedName>
</protein>
<evidence type="ECO:0000313" key="2">
    <source>
        <dbReference type="Proteomes" id="UP000638353"/>
    </source>
</evidence>
<name>A0A919CC84_9ACTN</name>
<comment type="caution">
    <text evidence="1">The sequence shown here is derived from an EMBL/GenBank/DDBJ whole genome shotgun (WGS) entry which is preliminary data.</text>
</comment>